<evidence type="ECO:0000313" key="1">
    <source>
        <dbReference type="EMBL" id="EAQ81280.1"/>
    </source>
</evidence>
<name>A3ZQ07_9BACT</name>
<protein>
    <submittedName>
        <fullName evidence="1">Uncharacterized protein</fullName>
    </submittedName>
</protein>
<sequence length="72" mass="8130">MTADGIKMSFPLQLPTGVEISNDLAGCEIALQEFQRFGEMSVYTLYREDMEDMNAKLCLSFAGAWPLFPRMC</sequence>
<evidence type="ECO:0000313" key="2">
    <source>
        <dbReference type="Proteomes" id="UP000004358"/>
    </source>
</evidence>
<accession>A3ZQ07</accession>
<gene>
    <name evidence="1" type="ORF">DSM3645_22851</name>
</gene>
<organism evidence="1 2">
    <name type="scientific">Blastopirellula marina DSM 3645</name>
    <dbReference type="NCBI Taxonomy" id="314230"/>
    <lineage>
        <taxon>Bacteria</taxon>
        <taxon>Pseudomonadati</taxon>
        <taxon>Planctomycetota</taxon>
        <taxon>Planctomycetia</taxon>
        <taxon>Pirellulales</taxon>
        <taxon>Pirellulaceae</taxon>
        <taxon>Blastopirellula</taxon>
    </lineage>
</organism>
<proteinExistence type="predicted"/>
<dbReference type="STRING" id="314230.DSM3645_22851"/>
<dbReference type="HOGENOM" id="CLU_2714292_0_0_0"/>
<dbReference type="Proteomes" id="UP000004358">
    <property type="component" value="Unassembled WGS sequence"/>
</dbReference>
<dbReference type="EMBL" id="AANZ01000005">
    <property type="protein sequence ID" value="EAQ81280.1"/>
    <property type="molecule type" value="Genomic_DNA"/>
</dbReference>
<dbReference type="AlphaFoldDB" id="A3ZQ07"/>
<comment type="caution">
    <text evidence="1">The sequence shown here is derived from an EMBL/GenBank/DDBJ whole genome shotgun (WGS) entry which is preliminary data.</text>
</comment>
<reference evidence="1 2" key="1">
    <citation type="submission" date="2006-02" db="EMBL/GenBank/DDBJ databases">
        <authorList>
            <person name="Amann R."/>
            <person name="Ferriera S."/>
            <person name="Johnson J."/>
            <person name="Kravitz S."/>
            <person name="Halpern A."/>
            <person name="Remington K."/>
            <person name="Beeson K."/>
            <person name="Tran B."/>
            <person name="Rogers Y.-H."/>
            <person name="Friedman R."/>
            <person name="Venter J.C."/>
        </authorList>
    </citation>
    <scope>NUCLEOTIDE SEQUENCE [LARGE SCALE GENOMIC DNA]</scope>
    <source>
        <strain evidence="1 2">DSM 3645</strain>
    </source>
</reference>